<reference evidence="9 10" key="1">
    <citation type="journal article" date="2019" name="Int. J. Syst. Evol. Microbiol.">
        <title>The Global Catalogue of Microorganisms (GCM) 10K type strain sequencing project: providing services to taxonomists for standard genome sequencing and annotation.</title>
        <authorList>
            <consortium name="The Broad Institute Genomics Platform"/>
            <consortium name="The Broad Institute Genome Sequencing Center for Infectious Disease"/>
            <person name="Wu L."/>
            <person name="Ma J."/>
        </authorList>
    </citation>
    <scope>NUCLEOTIDE SEQUENCE [LARGE SCALE GENOMIC DNA]</scope>
    <source>
        <strain evidence="9 10">JCM 13249</strain>
    </source>
</reference>
<evidence type="ECO:0000256" key="3">
    <source>
        <dbReference type="ARBA" id="ARBA00023052"/>
    </source>
</evidence>
<evidence type="ECO:0000259" key="8">
    <source>
        <dbReference type="Pfam" id="PF02776"/>
    </source>
</evidence>
<evidence type="ECO:0000259" key="7">
    <source>
        <dbReference type="Pfam" id="PF02775"/>
    </source>
</evidence>
<name>A0ABN2JW34_9ACTN</name>
<dbReference type="Pfam" id="PF02776">
    <property type="entry name" value="TPP_enzyme_N"/>
    <property type="match status" value="1"/>
</dbReference>
<keyword evidence="5" id="KW-1133">Transmembrane helix</keyword>
<dbReference type="InterPro" id="IPR011766">
    <property type="entry name" value="TPP_enzyme_TPP-bd"/>
</dbReference>
<evidence type="ECO:0000256" key="4">
    <source>
        <dbReference type="RuleBase" id="RU362132"/>
    </source>
</evidence>
<keyword evidence="5" id="KW-0812">Transmembrane</keyword>
<dbReference type="SUPFAM" id="SSF52467">
    <property type="entry name" value="DHS-like NAD/FAD-binding domain"/>
    <property type="match status" value="1"/>
</dbReference>
<evidence type="ECO:0000259" key="6">
    <source>
        <dbReference type="Pfam" id="PF00205"/>
    </source>
</evidence>
<comment type="similarity">
    <text evidence="2 4">Belongs to the TPP enzyme family.</text>
</comment>
<keyword evidence="10" id="KW-1185">Reference proteome</keyword>
<dbReference type="EMBL" id="BAAALS010000003">
    <property type="protein sequence ID" value="GAA1740148.1"/>
    <property type="molecule type" value="Genomic_DNA"/>
</dbReference>
<evidence type="ECO:0000256" key="1">
    <source>
        <dbReference type="ARBA" id="ARBA00001964"/>
    </source>
</evidence>
<feature type="domain" description="Thiamine pyrophosphate enzyme N-terminal TPP-binding" evidence="8">
    <location>
        <begin position="1"/>
        <end position="110"/>
    </location>
</feature>
<evidence type="ECO:0000313" key="10">
    <source>
        <dbReference type="Proteomes" id="UP001500655"/>
    </source>
</evidence>
<dbReference type="Gene3D" id="3.40.50.1220">
    <property type="entry name" value="TPP-binding domain"/>
    <property type="match status" value="1"/>
</dbReference>
<dbReference type="InterPro" id="IPR029035">
    <property type="entry name" value="DHS-like_NAD/FAD-binding_dom"/>
</dbReference>
<dbReference type="InterPro" id="IPR045229">
    <property type="entry name" value="TPP_enz"/>
</dbReference>
<dbReference type="RefSeq" id="WP_344077072.1">
    <property type="nucleotide sequence ID" value="NZ_BAAALS010000003.1"/>
</dbReference>
<dbReference type="Gene3D" id="3.40.50.970">
    <property type="match status" value="2"/>
</dbReference>
<dbReference type="Pfam" id="PF02775">
    <property type="entry name" value="TPP_enzyme_C"/>
    <property type="match status" value="1"/>
</dbReference>
<protein>
    <submittedName>
        <fullName evidence="9">Thiamine pyrophosphate-binding protein</fullName>
    </submittedName>
</protein>
<keyword evidence="5" id="KW-0472">Membrane</keyword>
<proteinExistence type="inferred from homology"/>
<dbReference type="SUPFAM" id="SSF52518">
    <property type="entry name" value="Thiamin diphosphate-binding fold (THDP-binding)"/>
    <property type="match status" value="2"/>
</dbReference>
<dbReference type="InterPro" id="IPR012000">
    <property type="entry name" value="Thiamin_PyroP_enz_cen_dom"/>
</dbReference>
<dbReference type="Proteomes" id="UP001500655">
    <property type="component" value="Unassembled WGS sequence"/>
</dbReference>
<evidence type="ECO:0000256" key="5">
    <source>
        <dbReference type="SAM" id="Phobius"/>
    </source>
</evidence>
<dbReference type="CDD" id="cd07035">
    <property type="entry name" value="TPP_PYR_POX_like"/>
    <property type="match status" value="1"/>
</dbReference>
<organism evidence="9 10">
    <name type="scientific">Luedemannella helvata</name>
    <dbReference type="NCBI Taxonomy" id="349315"/>
    <lineage>
        <taxon>Bacteria</taxon>
        <taxon>Bacillati</taxon>
        <taxon>Actinomycetota</taxon>
        <taxon>Actinomycetes</taxon>
        <taxon>Micromonosporales</taxon>
        <taxon>Micromonosporaceae</taxon>
        <taxon>Luedemannella</taxon>
    </lineage>
</organism>
<evidence type="ECO:0000313" key="9">
    <source>
        <dbReference type="EMBL" id="GAA1740148.1"/>
    </source>
</evidence>
<comment type="cofactor">
    <cofactor evidence="1">
        <name>thiamine diphosphate</name>
        <dbReference type="ChEBI" id="CHEBI:58937"/>
    </cofactor>
</comment>
<dbReference type="InterPro" id="IPR029061">
    <property type="entry name" value="THDP-binding"/>
</dbReference>
<accession>A0ABN2JW34</accession>
<sequence>MHGYEAVAQALRDHGVDTLFGVMGDSNMAMITHFADALGGRYVAARHENGALCMASGYARTSGRVGIATVTHGPGVSNAITALRAAVTDHAPIVVVVGDTPEDDPFHLQNIDHAALVGTTGAGFVQVTRPDDLRPGLAHAVSRALERHSPVFVNLAADLLMAQVHPDPGRDASPSWPDERPLDTFAPGDTTVGQAVDLLRAARRPVILAGAGAHAAYPVLAELAHLSGALLCTTLLAHGAFRNHPHDLGVAGGFSTPTTRSLLAECDLLLVFGASLSDHTVAHGSLFGDIPVVQFDLDNAVLGRRGRGGMGVVAPATAAAEAVVAAAREAWATGPRPAWATAVRPFEPPATTYAEDGDGVDPRRVFARLDELLPAERIVATDGGHFIEWPCRFLSVPDQAGFLLAIGAGAVGMGLATGLGAALARPERACVIAAGDGGLLMTLPELETAARERIDALIVVVNDGAYSAEVHKLRAMGLPVTFARFHNPSFVALARSLGLAAEAVASTADIETVLPRLIAATGPRLLEIKADPAVVSARLQVPSPDDQVS</sequence>
<feature type="domain" description="Thiamine pyrophosphate enzyme TPP-binding" evidence="7">
    <location>
        <begin position="383"/>
        <end position="528"/>
    </location>
</feature>
<dbReference type="PANTHER" id="PTHR18968:SF166">
    <property type="entry name" value="2-HYDROXYACYL-COA LYASE 2"/>
    <property type="match status" value="1"/>
</dbReference>
<comment type="caution">
    <text evidence="9">The sequence shown here is derived from an EMBL/GenBank/DDBJ whole genome shotgun (WGS) entry which is preliminary data.</text>
</comment>
<feature type="domain" description="Thiamine pyrophosphate enzyme central" evidence="6">
    <location>
        <begin position="194"/>
        <end position="322"/>
    </location>
</feature>
<keyword evidence="3 4" id="KW-0786">Thiamine pyrophosphate</keyword>
<evidence type="ECO:0000256" key="2">
    <source>
        <dbReference type="ARBA" id="ARBA00007812"/>
    </source>
</evidence>
<gene>
    <name evidence="9" type="ORF">GCM10009681_08780</name>
</gene>
<dbReference type="CDD" id="cd00568">
    <property type="entry name" value="TPP_enzymes"/>
    <property type="match status" value="1"/>
</dbReference>
<feature type="transmembrane region" description="Helical" evidence="5">
    <location>
        <begin position="400"/>
        <end position="424"/>
    </location>
</feature>
<dbReference type="Pfam" id="PF00205">
    <property type="entry name" value="TPP_enzyme_M"/>
    <property type="match status" value="1"/>
</dbReference>
<dbReference type="InterPro" id="IPR012001">
    <property type="entry name" value="Thiamin_PyroP_enz_TPP-bd_dom"/>
</dbReference>
<dbReference type="PANTHER" id="PTHR18968">
    <property type="entry name" value="THIAMINE PYROPHOSPHATE ENZYMES"/>
    <property type="match status" value="1"/>
</dbReference>